<dbReference type="PANTHER" id="PTHR46401">
    <property type="entry name" value="GLYCOSYLTRANSFERASE WBBK-RELATED"/>
    <property type="match status" value="1"/>
</dbReference>
<accession>A0A850HD58</accession>
<keyword evidence="4" id="KW-1185">Reference proteome</keyword>
<reference evidence="3 4" key="1">
    <citation type="submission" date="2020-06" db="EMBL/GenBank/DDBJ databases">
        <title>Altererythrobacter lutimaris sp. nov., a marine bacterium isolated from a tidal flat.</title>
        <authorList>
            <person name="Kim D."/>
            <person name="Yoo Y."/>
            <person name="Kim J.-J."/>
        </authorList>
    </citation>
    <scope>NUCLEOTIDE SEQUENCE [LARGE SCALE GENOMIC DNA]</scope>
    <source>
        <strain evidence="3 4">JGD-16</strain>
    </source>
</reference>
<dbReference type="GO" id="GO:0009103">
    <property type="term" value="P:lipopolysaccharide biosynthetic process"/>
    <property type="evidence" value="ECO:0007669"/>
    <property type="project" value="TreeGrafter"/>
</dbReference>
<feature type="domain" description="Glycosyl transferase family 1" evidence="2">
    <location>
        <begin position="226"/>
        <end position="356"/>
    </location>
</feature>
<evidence type="ECO:0000313" key="4">
    <source>
        <dbReference type="Proteomes" id="UP000546031"/>
    </source>
</evidence>
<dbReference type="Pfam" id="PF00534">
    <property type="entry name" value="Glycos_transf_1"/>
    <property type="match status" value="1"/>
</dbReference>
<keyword evidence="1 3" id="KW-0808">Transferase</keyword>
<proteinExistence type="predicted"/>
<evidence type="ECO:0000259" key="2">
    <source>
        <dbReference type="Pfam" id="PF00534"/>
    </source>
</evidence>
<name>A0A850HD58_9SPHN</name>
<dbReference type="AlphaFoldDB" id="A0A850HD58"/>
<dbReference type="InterPro" id="IPR001296">
    <property type="entry name" value="Glyco_trans_1"/>
</dbReference>
<gene>
    <name evidence="3" type="ORF">HUO12_12550</name>
</gene>
<sequence>MAGHPSKLNIWHISADFPDPIEPQKTPVIRQLVALTSADANHFVISLNRETPDSSNMLPLLADRSNVISSIQEFDAGIALTYCAPAKGFMHETMLRRLSEALIAKLRDQPQPDLIIGHKLTIEGIIAERLAAHFKVPFALSIQGNTDTKILRARPDLTQAFARIFRQAGVVFPFAPWALESVEDRLGKRDGPTVLLPCPTELDSPLAPRLAGNGFVSAFHLKNHKLKNLAALIQAMARLQNSVQETHLDIIGGGTDADMAACEKLVGRRSNVRFSGPLDHSAIPDRFNAAIGFVLPSLHESFGLVFIEALFAGLPIIYPKGRAVDGYFDDMPFAIAVDPRDPHEISESMKIIIERETALKAEIARWQTSDHAAKFQRDAIASAFAKGLATAADGGS</sequence>
<dbReference type="Proteomes" id="UP000546031">
    <property type="component" value="Unassembled WGS sequence"/>
</dbReference>
<dbReference type="SUPFAM" id="SSF53756">
    <property type="entry name" value="UDP-Glycosyltransferase/glycogen phosphorylase"/>
    <property type="match status" value="1"/>
</dbReference>
<dbReference type="Gene3D" id="3.40.50.2000">
    <property type="entry name" value="Glycogen Phosphorylase B"/>
    <property type="match status" value="2"/>
</dbReference>
<dbReference type="PANTHER" id="PTHR46401:SF2">
    <property type="entry name" value="GLYCOSYLTRANSFERASE WBBK-RELATED"/>
    <property type="match status" value="1"/>
</dbReference>
<dbReference type="GO" id="GO:0016757">
    <property type="term" value="F:glycosyltransferase activity"/>
    <property type="evidence" value="ECO:0007669"/>
    <property type="project" value="InterPro"/>
</dbReference>
<protein>
    <submittedName>
        <fullName evidence="3">Glycosyltransferase</fullName>
    </submittedName>
</protein>
<evidence type="ECO:0000313" key="3">
    <source>
        <dbReference type="EMBL" id="NVE95729.1"/>
    </source>
</evidence>
<evidence type="ECO:0000256" key="1">
    <source>
        <dbReference type="ARBA" id="ARBA00022679"/>
    </source>
</evidence>
<comment type="caution">
    <text evidence="3">The sequence shown here is derived from an EMBL/GenBank/DDBJ whole genome shotgun (WGS) entry which is preliminary data.</text>
</comment>
<dbReference type="EMBL" id="JABWTA010000001">
    <property type="protein sequence ID" value="NVE95729.1"/>
    <property type="molecule type" value="Genomic_DNA"/>
</dbReference>
<organism evidence="3 4">
    <name type="scientific">Altererythrobacter lutimaris</name>
    <dbReference type="NCBI Taxonomy" id="2743979"/>
    <lineage>
        <taxon>Bacteria</taxon>
        <taxon>Pseudomonadati</taxon>
        <taxon>Pseudomonadota</taxon>
        <taxon>Alphaproteobacteria</taxon>
        <taxon>Sphingomonadales</taxon>
        <taxon>Erythrobacteraceae</taxon>
        <taxon>Altererythrobacter</taxon>
    </lineage>
</organism>